<accession>A0A9P6AYV1</accession>
<evidence type="ECO:0000256" key="10">
    <source>
        <dbReference type="ARBA" id="ARBA00049091"/>
    </source>
</evidence>
<dbReference type="OrthoDB" id="338622at2759"/>
<gene>
    <name evidence="13" type="ORF">BS47DRAFT_1343101</name>
</gene>
<dbReference type="PROSITE" id="PS51352">
    <property type="entry name" value="THIOREDOXIN_2"/>
    <property type="match status" value="1"/>
</dbReference>
<evidence type="ECO:0000313" key="14">
    <source>
        <dbReference type="Proteomes" id="UP000886523"/>
    </source>
</evidence>
<dbReference type="InterPro" id="IPR024706">
    <property type="entry name" value="Peroxiredoxin_AhpC-typ"/>
</dbReference>
<keyword evidence="3" id="KW-0575">Peroxidase</keyword>
<dbReference type="Gene3D" id="3.40.30.10">
    <property type="entry name" value="Glutaredoxin"/>
    <property type="match status" value="1"/>
</dbReference>
<dbReference type="Proteomes" id="UP000886523">
    <property type="component" value="Unassembled WGS sequence"/>
</dbReference>
<dbReference type="GO" id="GO:0005737">
    <property type="term" value="C:cytoplasm"/>
    <property type="evidence" value="ECO:0007669"/>
    <property type="project" value="TreeGrafter"/>
</dbReference>
<keyword evidence="5" id="KW-0560">Oxidoreductase</keyword>
<dbReference type="PANTHER" id="PTHR42801:SF4">
    <property type="entry name" value="AHPC_TSA FAMILY PROTEIN"/>
    <property type="match status" value="1"/>
</dbReference>
<evidence type="ECO:0000256" key="1">
    <source>
        <dbReference type="ARBA" id="ARBA00011245"/>
    </source>
</evidence>
<dbReference type="InterPro" id="IPR036249">
    <property type="entry name" value="Thioredoxin-like_sf"/>
</dbReference>
<keyword evidence="4" id="KW-0049">Antioxidant</keyword>
<comment type="caution">
    <text evidence="13">The sequence shown here is derived from an EMBL/GenBank/DDBJ whole genome shotgun (WGS) entry which is preliminary data.</text>
</comment>
<name>A0A9P6AYV1_9AGAM</name>
<dbReference type="CDD" id="cd03017">
    <property type="entry name" value="PRX_BCP"/>
    <property type="match status" value="1"/>
</dbReference>
<dbReference type="SUPFAM" id="SSF52833">
    <property type="entry name" value="Thioredoxin-like"/>
    <property type="match status" value="1"/>
</dbReference>
<evidence type="ECO:0000256" key="7">
    <source>
        <dbReference type="ARBA" id="ARBA00023284"/>
    </source>
</evidence>
<proteinExistence type="inferred from homology"/>
<organism evidence="13 14">
    <name type="scientific">Hydnum rufescens UP504</name>
    <dbReference type="NCBI Taxonomy" id="1448309"/>
    <lineage>
        <taxon>Eukaryota</taxon>
        <taxon>Fungi</taxon>
        <taxon>Dikarya</taxon>
        <taxon>Basidiomycota</taxon>
        <taxon>Agaricomycotina</taxon>
        <taxon>Agaricomycetes</taxon>
        <taxon>Cantharellales</taxon>
        <taxon>Hydnaceae</taxon>
        <taxon>Hydnum</taxon>
    </lineage>
</organism>
<evidence type="ECO:0000256" key="11">
    <source>
        <dbReference type="PIRSR" id="PIRSR000239-1"/>
    </source>
</evidence>
<keyword evidence="7" id="KW-0676">Redox-active center</keyword>
<dbReference type="GO" id="GO:0045454">
    <property type="term" value="P:cell redox homeostasis"/>
    <property type="evidence" value="ECO:0007669"/>
    <property type="project" value="TreeGrafter"/>
</dbReference>
<sequence>MPHELIGKKAPSFSLTSSNDETYTVTPGETGGKPLAIFFFPKAGTPVCTKEACSFRDSLSDNEAYSGSGVTVIGISADTPKKLKPWVEENKLPYPVLSDADRKVRKDLYKTSSGLLGLIDGRYTFFVDAKGIVRGVEDSSLRASAHINFVDKWLETVKSESK</sequence>
<dbReference type="InterPro" id="IPR000866">
    <property type="entry name" value="AhpC/TSA"/>
</dbReference>
<evidence type="ECO:0000256" key="9">
    <source>
        <dbReference type="ARBA" id="ARBA00038489"/>
    </source>
</evidence>
<evidence type="ECO:0000259" key="12">
    <source>
        <dbReference type="PROSITE" id="PS51352"/>
    </source>
</evidence>
<dbReference type="AlphaFoldDB" id="A0A9P6AYV1"/>
<reference evidence="13" key="1">
    <citation type="journal article" date="2020" name="Nat. Commun.">
        <title>Large-scale genome sequencing of mycorrhizal fungi provides insights into the early evolution of symbiotic traits.</title>
        <authorList>
            <person name="Miyauchi S."/>
            <person name="Kiss E."/>
            <person name="Kuo A."/>
            <person name="Drula E."/>
            <person name="Kohler A."/>
            <person name="Sanchez-Garcia M."/>
            <person name="Morin E."/>
            <person name="Andreopoulos B."/>
            <person name="Barry K.W."/>
            <person name="Bonito G."/>
            <person name="Buee M."/>
            <person name="Carver A."/>
            <person name="Chen C."/>
            <person name="Cichocki N."/>
            <person name="Clum A."/>
            <person name="Culley D."/>
            <person name="Crous P.W."/>
            <person name="Fauchery L."/>
            <person name="Girlanda M."/>
            <person name="Hayes R.D."/>
            <person name="Keri Z."/>
            <person name="LaButti K."/>
            <person name="Lipzen A."/>
            <person name="Lombard V."/>
            <person name="Magnuson J."/>
            <person name="Maillard F."/>
            <person name="Murat C."/>
            <person name="Nolan M."/>
            <person name="Ohm R.A."/>
            <person name="Pangilinan J."/>
            <person name="Pereira M.F."/>
            <person name="Perotto S."/>
            <person name="Peter M."/>
            <person name="Pfister S."/>
            <person name="Riley R."/>
            <person name="Sitrit Y."/>
            <person name="Stielow J.B."/>
            <person name="Szollosi G."/>
            <person name="Zifcakova L."/>
            <person name="Stursova M."/>
            <person name="Spatafora J.W."/>
            <person name="Tedersoo L."/>
            <person name="Vaario L.M."/>
            <person name="Yamada A."/>
            <person name="Yan M."/>
            <person name="Wang P."/>
            <person name="Xu J."/>
            <person name="Bruns T."/>
            <person name="Baldrian P."/>
            <person name="Vilgalys R."/>
            <person name="Dunand C."/>
            <person name="Henrissat B."/>
            <person name="Grigoriev I.V."/>
            <person name="Hibbett D."/>
            <person name="Nagy L.G."/>
            <person name="Martin F.M."/>
        </authorList>
    </citation>
    <scope>NUCLEOTIDE SEQUENCE</scope>
    <source>
        <strain evidence="13">UP504</strain>
    </source>
</reference>
<comment type="subunit">
    <text evidence="1">Monomer.</text>
</comment>
<keyword evidence="14" id="KW-1185">Reference proteome</keyword>
<feature type="active site" description="Cysteine sulfenic acid (-SOH) intermediate; for peroxidase activity" evidence="11">
    <location>
        <position position="48"/>
    </location>
</feature>
<dbReference type="EC" id="1.11.1.24" evidence="2"/>
<keyword evidence="6" id="KW-1015">Disulfide bond</keyword>
<dbReference type="EMBL" id="MU128960">
    <property type="protein sequence ID" value="KAF9514519.1"/>
    <property type="molecule type" value="Genomic_DNA"/>
</dbReference>
<dbReference type="GO" id="GO:0034599">
    <property type="term" value="P:cellular response to oxidative stress"/>
    <property type="evidence" value="ECO:0007669"/>
    <property type="project" value="TreeGrafter"/>
</dbReference>
<comment type="similarity">
    <text evidence="9">Belongs to the peroxiredoxin family. BCP/PrxQ subfamily.</text>
</comment>
<evidence type="ECO:0000256" key="8">
    <source>
        <dbReference type="ARBA" id="ARBA00032824"/>
    </source>
</evidence>
<protein>
    <recommendedName>
        <fullName evidence="2">thioredoxin-dependent peroxiredoxin</fullName>
        <ecNumber evidence="2">1.11.1.24</ecNumber>
    </recommendedName>
    <alternativeName>
        <fullName evidence="8">Thioredoxin peroxidase</fullName>
    </alternativeName>
</protein>
<evidence type="ECO:0000256" key="3">
    <source>
        <dbReference type="ARBA" id="ARBA00022559"/>
    </source>
</evidence>
<dbReference type="Pfam" id="PF00578">
    <property type="entry name" value="AhpC-TSA"/>
    <property type="match status" value="1"/>
</dbReference>
<evidence type="ECO:0000256" key="6">
    <source>
        <dbReference type="ARBA" id="ARBA00023157"/>
    </source>
</evidence>
<dbReference type="PANTHER" id="PTHR42801">
    <property type="entry name" value="THIOREDOXIN-DEPENDENT PEROXIDE REDUCTASE"/>
    <property type="match status" value="1"/>
</dbReference>
<evidence type="ECO:0000256" key="4">
    <source>
        <dbReference type="ARBA" id="ARBA00022862"/>
    </source>
</evidence>
<dbReference type="InterPro" id="IPR013766">
    <property type="entry name" value="Thioredoxin_domain"/>
</dbReference>
<comment type="catalytic activity">
    <reaction evidence="10">
        <text>a hydroperoxide + [thioredoxin]-dithiol = an alcohol + [thioredoxin]-disulfide + H2O</text>
        <dbReference type="Rhea" id="RHEA:62620"/>
        <dbReference type="Rhea" id="RHEA-COMP:10698"/>
        <dbReference type="Rhea" id="RHEA-COMP:10700"/>
        <dbReference type="ChEBI" id="CHEBI:15377"/>
        <dbReference type="ChEBI" id="CHEBI:29950"/>
        <dbReference type="ChEBI" id="CHEBI:30879"/>
        <dbReference type="ChEBI" id="CHEBI:35924"/>
        <dbReference type="ChEBI" id="CHEBI:50058"/>
        <dbReference type="EC" id="1.11.1.24"/>
    </reaction>
</comment>
<evidence type="ECO:0000256" key="2">
    <source>
        <dbReference type="ARBA" id="ARBA00013017"/>
    </source>
</evidence>
<evidence type="ECO:0000256" key="5">
    <source>
        <dbReference type="ARBA" id="ARBA00023002"/>
    </source>
</evidence>
<dbReference type="PIRSF" id="PIRSF000239">
    <property type="entry name" value="AHPC"/>
    <property type="match status" value="1"/>
</dbReference>
<dbReference type="InterPro" id="IPR050924">
    <property type="entry name" value="Peroxiredoxin_BCP/PrxQ"/>
</dbReference>
<feature type="domain" description="Thioredoxin" evidence="12">
    <location>
        <begin position="4"/>
        <end position="159"/>
    </location>
</feature>
<dbReference type="GO" id="GO:0008379">
    <property type="term" value="F:thioredoxin peroxidase activity"/>
    <property type="evidence" value="ECO:0007669"/>
    <property type="project" value="TreeGrafter"/>
</dbReference>
<evidence type="ECO:0000313" key="13">
    <source>
        <dbReference type="EMBL" id="KAF9514519.1"/>
    </source>
</evidence>